<proteinExistence type="inferred from homology"/>
<evidence type="ECO:0000256" key="7">
    <source>
        <dbReference type="ARBA" id="ARBA00023224"/>
    </source>
</evidence>
<keyword evidence="6 8" id="KW-0675">Receptor</keyword>
<comment type="similarity">
    <text evidence="8">Belongs to the insect chemoreceptor superfamily. Gustatory receptor (GR) family.</text>
</comment>
<keyword evidence="5 8" id="KW-0472">Membrane</keyword>
<keyword evidence="3 8" id="KW-0812">Transmembrane</keyword>
<keyword evidence="7 8" id="KW-0807">Transducer</keyword>
<evidence type="ECO:0000313" key="9">
    <source>
        <dbReference type="EnsemblMetazoa" id="AMIN015642-PA"/>
    </source>
</evidence>
<dbReference type="STRING" id="112268.A0A182WR06"/>
<dbReference type="GO" id="GO:0043025">
    <property type="term" value="C:neuronal cell body"/>
    <property type="evidence" value="ECO:0007669"/>
    <property type="project" value="TreeGrafter"/>
</dbReference>
<evidence type="ECO:0000256" key="2">
    <source>
        <dbReference type="ARBA" id="ARBA00022475"/>
    </source>
</evidence>
<dbReference type="GO" id="GO:0008049">
    <property type="term" value="P:male courtship behavior"/>
    <property type="evidence" value="ECO:0007669"/>
    <property type="project" value="TreeGrafter"/>
</dbReference>
<feature type="transmembrane region" description="Helical" evidence="8">
    <location>
        <begin position="259"/>
        <end position="280"/>
    </location>
</feature>
<dbReference type="GO" id="GO:0050909">
    <property type="term" value="P:sensory perception of taste"/>
    <property type="evidence" value="ECO:0007669"/>
    <property type="project" value="InterPro"/>
</dbReference>
<keyword evidence="2 8" id="KW-1003">Cell membrane</keyword>
<evidence type="ECO:0000313" key="10">
    <source>
        <dbReference type="Proteomes" id="UP000075920"/>
    </source>
</evidence>
<feature type="transmembrane region" description="Helical" evidence="8">
    <location>
        <begin position="130"/>
        <end position="150"/>
    </location>
</feature>
<feature type="transmembrane region" description="Helical" evidence="8">
    <location>
        <begin position="72"/>
        <end position="94"/>
    </location>
</feature>
<name>A0A182WR06_9DIPT</name>
<evidence type="ECO:0000256" key="4">
    <source>
        <dbReference type="ARBA" id="ARBA00022989"/>
    </source>
</evidence>
<comment type="subcellular location">
    <subcellularLocation>
        <location evidence="1 8">Cell membrane</location>
        <topology evidence="1 8">Multi-pass membrane protein</topology>
    </subcellularLocation>
</comment>
<evidence type="ECO:0000256" key="1">
    <source>
        <dbReference type="ARBA" id="ARBA00004651"/>
    </source>
</evidence>
<comment type="function">
    <text evidence="8">Gustatory receptor which mediates acceptance or avoidance behavior, depending on its substrates.</text>
</comment>
<dbReference type="VEuPathDB" id="VectorBase:AMIN015642"/>
<keyword evidence="10" id="KW-1185">Reference proteome</keyword>
<dbReference type="Proteomes" id="UP000075920">
    <property type="component" value="Unassembled WGS sequence"/>
</dbReference>
<dbReference type="GO" id="GO:0007165">
    <property type="term" value="P:signal transduction"/>
    <property type="evidence" value="ECO:0007669"/>
    <property type="project" value="UniProtKB-KW"/>
</dbReference>
<accession>A0A182WR06</accession>
<dbReference type="GO" id="GO:0007635">
    <property type="term" value="P:chemosensory behavior"/>
    <property type="evidence" value="ECO:0007669"/>
    <property type="project" value="TreeGrafter"/>
</dbReference>
<dbReference type="GO" id="GO:0005886">
    <property type="term" value="C:plasma membrane"/>
    <property type="evidence" value="ECO:0007669"/>
    <property type="project" value="UniProtKB-SubCell"/>
</dbReference>
<reference evidence="9" key="2">
    <citation type="submission" date="2020-05" db="UniProtKB">
        <authorList>
            <consortium name="EnsemblMetazoa"/>
        </authorList>
    </citation>
    <scope>IDENTIFICATION</scope>
    <source>
        <strain evidence="9">MINIMUS1</strain>
    </source>
</reference>
<sequence>MFRYCFSFLYYFHSIMGLIPFGIDNPHRVRRSKCKRRWTLTIGCASTALVCFSFGTMLQGVPVSSSAHADFILIRSLVLVEFFIRYSTIVLCFYQILSNEANLHECIHRYISIVQSVWCSQSYTMIPRMVYILVAKMLIVDIGLCTLFAVNYGTRKHAKTYINGYRVVNIYVVMVGAQITNLILLLLLFGSYTYARINDQLDRTVRQILSFETDGYYWNRRKVLQQQICCDASDKIDRLCSLHQEFTEIIQRLFSIFQFPVLLINLNQFIVIISRIYFVHITRAQTDSDFISYHRLSNSVLYACFETVQCFLLAIGSSLITKQARMPGITVNLFINAPLDIRTERSIETFGLAMLGTDFRIKVAGLYVLDLMFLFSLATTINMYLIVLIQFQLSTY</sequence>
<dbReference type="GO" id="GO:0030424">
    <property type="term" value="C:axon"/>
    <property type="evidence" value="ECO:0007669"/>
    <property type="project" value="TreeGrafter"/>
</dbReference>
<dbReference type="PANTHER" id="PTHR21143">
    <property type="entry name" value="INVERTEBRATE GUSTATORY RECEPTOR"/>
    <property type="match status" value="1"/>
</dbReference>
<feature type="transmembrane region" description="Helical" evidence="8">
    <location>
        <begin position="170"/>
        <end position="194"/>
    </location>
</feature>
<organism evidence="9 10">
    <name type="scientific">Anopheles minimus</name>
    <dbReference type="NCBI Taxonomy" id="112268"/>
    <lineage>
        <taxon>Eukaryota</taxon>
        <taxon>Metazoa</taxon>
        <taxon>Ecdysozoa</taxon>
        <taxon>Arthropoda</taxon>
        <taxon>Hexapoda</taxon>
        <taxon>Insecta</taxon>
        <taxon>Pterygota</taxon>
        <taxon>Neoptera</taxon>
        <taxon>Endopterygota</taxon>
        <taxon>Diptera</taxon>
        <taxon>Nematocera</taxon>
        <taxon>Culicoidea</taxon>
        <taxon>Culicidae</taxon>
        <taxon>Anophelinae</taxon>
        <taxon>Anopheles</taxon>
    </lineage>
</organism>
<reference evidence="10" key="1">
    <citation type="submission" date="2013-03" db="EMBL/GenBank/DDBJ databases">
        <title>The Genome Sequence of Anopheles minimus MINIMUS1.</title>
        <authorList>
            <consortium name="The Broad Institute Genomics Platform"/>
            <person name="Neafsey D.E."/>
            <person name="Walton C."/>
            <person name="Walker B."/>
            <person name="Young S.K."/>
            <person name="Zeng Q."/>
            <person name="Gargeya S."/>
            <person name="Fitzgerald M."/>
            <person name="Haas B."/>
            <person name="Abouelleil A."/>
            <person name="Allen A.W."/>
            <person name="Alvarado L."/>
            <person name="Arachchi H.M."/>
            <person name="Berlin A.M."/>
            <person name="Chapman S.B."/>
            <person name="Gainer-Dewar J."/>
            <person name="Goldberg J."/>
            <person name="Griggs A."/>
            <person name="Gujja S."/>
            <person name="Hansen M."/>
            <person name="Howarth C."/>
            <person name="Imamovic A."/>
            <person name="Ireland A."/>
            <person name="Larimer J."/>
            <person name="McCowan C."/>
            <person name="Murphy C."/>
            <person name="Pearson M."/>
            <person name="Poon T.W."/>
            <person name="Priest M."/>
            <person name="Roberts A."/>
            <person name="Saif S."/>
            <person name="Shea T."/>
            <person name="Sisk P."/>
            <person name="Sykes S."/>
            <person name="Wortman J."/>
            <person name="Nusbaum C."/>
            <person name="Birren B."/>
        </authorList>
    </citation>
    <scope>NUCLEOTIDE SEQUENCE [LARGE SCALE GENOMIC DNA]</scope>
    <source>
        <strain evidence="10">MINIMUS1</strain>
    </source>
</reference>
<evidence type="ECO:0000256" key="6">
    <source>
        <dbReference type="ARBA" id="ARBA00023170"/>
    </source>
</evidence>
<dbReference type="InterPro" id="IPR013604">
    <property type="entry name" value="7TM_chemorcpt"/>
</dbReference>
<feature type="transmembrane region" description="Helical" evidence="8">
    <location>
        <begin position="364"/>
        <end position="391"/>
    </location>
</feature>
<keyword evidence="4 8" id="KW-1133">Transmembrane helix</keyword>
<feature type="transmembrane region" description="Helical" evidence="8">
    <location>
        <begin position="300"/>
        <end position="320"/>
    </location>
</feature>
<dbReference type="PANTHER" id="PTHR21143:SF134">
    <property type="entry name" value="GUSTATORY RECEPTOR"/>
    <property type="match status" value="1"/>
</dbReference>
<dbReference type="GO" id="GO:0030425">
    <property type="term" value="C:dendrite"/>
    <property type="evidence" value="ECO:0007669"/>
    <property type="project" value="TreeGrafter"/>
</dbReference>
<evidence type="ECO:0000256" key="5">
    <source>
        <dbReference type="ARBA" id="ARBA00023136"/>
    </source>
</evidence>
<protein>
    <recommendedName>
        <fullName evidence="8">Gustatory receptor</fullName>
    </recommendedName>
</protein>
<feature type="transmembrane region" description="Helical" evidence="8">
    <location>
        <begin position="38"/>
        <end position="60"/>
    </location>
</feature>
<evidence type="ECO:0000256" key="3">
    <source>
        <dbReference type="ARBA" id="ARBA00022692"/>
    </source>
</evidence>
<dbReference type="EnsemblMetazoa" id="AMIN015642-RA">
    <property type="protein sequence ID" value="AMIN015642-PA"/>
    <property type="gene ID" value="AMIN015642"/>
</dbReference>
<dbReference type="AlphaFoldDB" id="A0A182WR06"/>
<dbReference type="Pfam" id="PF08395">
    <property type="entry name" value="7tm_7"/>
    <property type="match status" value="1"/>
</dbReference>
<evidence type="ECO:0000256" key="8">
    <source>
        <dbReference type="RuleBase" id="RU363108"/>
    </source>
</evidence>